<protein>
    <recommendedName>
        <fullName evidence="5">Lantibiotic dehydratase</fullName>
    </recommendedName>
</protein>
<dbReference type="InterPro" id="IPR023809">
    <property type="entry name" value="Thiopep_bacteriocin_synth_dom"/>
</dbReference>
<dbReference type="AlphaFoldDB" id="A0A3Q9FRV5"/>
<feature type="domain" description="Lantibiotic dehydratase N-terminal" evidence="1">
    <location>
        <begin position="36"/>
        <end position="682"/>
    </location>
</feature>
<evidence type="ECO:0000259" key="2">
    <source>
        <dbReference type="Pfam" id="PF14028"/>
    </source>
</evidence>
<dbReference type="Pfam" id="PF04738">
    <property type="entry name" value="Lant_dehydr_N"/>
    <property type="match status" value="1"/>
</dbReference>
<gene>
    <name evidence="3" type="ORF">EI427_16415</name>
</gene>
<dbReference type="OrthoDB" id="1273722at2"/>
<evidence type="ECO:0000313" key="4">
    <source>
        <dbReference type="Proteomes" id="UP000267268"/>
    </source>
</evidence>
<name>A0A3Q9FRV5_9BACT</name>
<organism evidence="3 4">
    <name type="scientific">Flammeovirga pectinis</name>
    <dbReference type="NCBI Taxonomy" id="2494373"/>
    <lineage>
        <taxon>Bacteria</taxon>
        <taxon>Pseudomonadati</taxon>
        <taxon>Bacteroidota</taxon>
        <taxon>Cytophagia</taxon>
        <taxon>Cytophagales</taxon>
        <taxon>Flammeovirgaceae</taxon>
        <taxon>Flammeovirga</taxon>
    </lineage>
</organism>
<reference evidence="3 4" key="1">
    <citation type="submission" date="2018-12" db="EMBL/GenBank/DDBJ databases">
        <title>Flammeovirga pectinis sp. nov., isolated from the gut of the Korean scallop, Patinopecten yessoensis.</title>
        <authorList>
            <person name="Bae J.-W."/>
            <person name="Jeong Y.-S."/>
            <person name="Kang W."/>
        </authorList>
    </citation>
    <scope>NUCLEOTIDE SEQUENCE [LARGE SCALE GENOMIC DNA]</scope>
    <source>
        <strain evidence="3 4">L12M1</strain>
    </source>
</reference>
<dbReference type="KEGG" id="fll:EI427_16415"/>
<sequence length="1036" mass="121869">MTTKYQINDDIIIRTPIFPFNRVSNDAELLKFIENNFFLEAIYIASPILYEEIVKLKKGILNETKRDQVLNSLYRYAIRMNSRSTPFGLFSTVSIANWSKETLTPFLPNNFYRHTRIDMNLLVVLVEELEKVPEIREQLIYYPNNSIYEKNNEFRYIEYHYNSDNIKKFKMSSVAINSYLHEIYCLAKGGITITKLAERITDDNLTIDVANDLIALMIESQVLVSEFIPRLTSNDTYLNQVINIVEQITKKSDSLNVELVLQKLKKIQEKLNILDLHPENSVDIYKNIINDLYEFIPKIDHSKVFHVDGFRKSVSSVLSSYKSKISEIINVILAINKNSVKTNKNIENFRYKFIERYDSQAIPLVDALDEDFGIGYPINVLSRTNTLIEKLHFNGEKQRTIDINLNVREKWLLDVLNVIESKGSDQINLEDYIKESDLKQINTYDMPPSFCFMFRLFNDNILFESTFGTSAASMMSRFSYGNQDVKRATHQIVEKEEKLLKEGAIMVDIVHMPDNRMANVIAHPLFRKYEMPYLGGGAVNNQNTINIEDIFIKVINNKIVLFSKKLNKIIIPTKTNVHNHFNMSLPLYQFWGDLSSDYFNKDIEFHWGNINAMRTYLPRVLFKGSIIMPATWNLRTEELINLSKLNDDELLIKINGLQKTLNLPQRILFSEFDNELVVDFSDIRSIRIWLHLVKHKQIITVKEFLWGNKGEFLNQYVANISSQEIKDYSFCLNEFESSIGTSQVIQRDYSPGDKWLYYKIYCNMISFDEVLIDIISPLLTSFIKKGYIKSFFFIKYYDTDYHIRLRLELIDNSFYGEMIELFHNELQKSTKKSLIHDLQIATYQREVERYGSISMEICENYFYIDSFFCIHLLKKLEKIKKNKLKSLVGLVLINKTLEGFKFTLDDKINYVNTAKTRYQTEFNVDKNTFSSLNQNYRKDKDLVFEVLSENFAINQLDNIIDQKEIKLQPIIDSLLNLEKNNKLEVSKFQLISSLIHMTLNRFISQDERIQEYILYEYLFKYYKYQKHCLENKLEAI</sequence>
<evidence type="ECO:0000259" key="1">
    <source>
        <dbReference type="Pfam" id="PF04738"/>
    </source>
</evidence>
<dbReference type="EMBL" id="CP034562">
    <property type="protein sequence ID" value="AZQ63750.1"/>
    <property type="molecule type" value="Genomic_DNA"/>
</dbReference>
<dbReference type="Pfam" id="PF14028">
    <property type="entry name" value="Lant_dehydr_C"/>
    <property type="match status" value="1"/>
</dbReference>
<dbReference type="RefSeq" id="WP_126616760.1">
    <property type="nucleotide sequence ID" value="NZ_CP034562.1"/>
</dbReference>
<evidence type="ECO:0008006" key="5">
    <source>
        <dbReference type="Google" id="ProtNLM"/>
    </source>
</evidence>
<dbReference type="Proteomes" id="UP000267268">
    <property type="component" value="Chromosome 1"/>
</dbReference>
<keyword evidence="4" id="KW-1185">Reference proteome</keyword>
<evidence type="ECO:0000313" key="3">
    <source>
        <dbReference type="EMBL" id="AZQ63750.1"/>
    </source>
</evidence>
<dbReference type="InterPro" id="IPR006827">
    <property type="entry name" value="Lant_deHydtase_N"/>
</dbReference>
<feature type="domain" description="Thiopeptide-type bacteriocin biosynthesis" evidence="2">
    <location>
        <begin position="755"/>
        <end position="1022"/>
    </location>
</feature>
<accession>A0A3Q9FRV5</accession>
<proteinExistence type="predicted"/>
<dbReference type="NCBIfam" id="TIGR03891">
    <property type="entry name" value="thiopep_ocin"/>
    <property type="match status" value="1"/>
</dbReference>